<dbReference type="InterPro" id="IPR038883">
    <property type="entry name" value="AN11006-like"/>
</dbReference>
<protein>
    <recommendedName>
        <fullName evidence="3">F-box domain-containing protein</fullName>
    </recommendedName>
</protein>
<dbReference type="AlphaFoldDB" id="A0A6A6WVE3"/>
<dbReference type="PANTHER" id="PTHR42085:SF1">
    <property type="entry name" value="F-BOX DOMAIN-CONTAINING PROTEIN"/>
    <property type="match status" value="1"/>
</dbReference>
<evidence type="ECO:0000313" key="1">
    <source>
        <dbReference type="EMBL" id="KAF2788210.1"/>
    </source>
</evidence>
<keyword evidence="2" id="KW-1185">Reference proteome</keyword>
<dbReference type="OrthoDB" id="3801104at2759"/>
<dbReference type="Proteomes" id="UP000799757">
    <property type="component" value="Unassembled WGS sequence"/>
</dbReference>
<evidence type="ECO:0000313" key="2">
    <source>
        <dbReference type="Proteomes" id="UP000799757"/>
    </source>
</evidence>
<accession>A0A6A6WVE3</accession>
<dbReference type="PANTHER" id="PTHR42085">
    <property type="entry name" value="F-BOX DOMAIN-CONTAINING PROTEIN"/>
    <property type="match status" value="1"/>
</dbReference>
<proteinExistence type="predicted"/>
<evidence type="ECO:0008006" key="3">
    <source>
        <dbReference type="Google" id="ProtNLM"/>
    </source>
</evidence>
<sequence length="762" mass="89316">MATGNPSNPPKNGQCHLLRLPQELRDEIYRHTLTHPNGLFFICGSSPPTFSDSPHYNPTFRLNPLRCLNRQIYQETKGLLLKIDRKITFPKPTPPFSPEIPGSITASENCANFLESCSPKTRDKIRTITVFEYVQQCTDKTLPIGKGMLQVDAVMKLHAFCKAHPSMNIIMHLDLSPPKSEEATIRNVIINGSILSMLNESSPPNQIAYMESLFELDIRDLYQCYLMLKNGTLGLRNLRFFPWAENFDESEYKEDRYRNHPDFPSWVDRTLLRSLHDVIPPGELQCSLTRFHSVKSGYPFAYTFHPYISITLLVHYQSSRLREVFRPREKNNCFPYQFLLNSLSHNVQQQTPSTKMTPNRGELLQKYHNAEFCVPRGNRIAQQPGSQLLSLPAELRNMIFQYALTEKDGVHVKEGMSTERRIFGLYARRNTTAGWVYKELNQLRYVCRQTYSETKGLGLRYNNLHFPNNTRPREYYSYRSLHEAGEMVRPWTVCLHFLQNLSPEQMSRIKRISLVEWFGSYDQSESYPTYVFSLRGVRAMSEICRAYPKIEITIYLEHLGTRTGLLLWMFFGGGLELALRKRRPQWDTTLFNIEPVIPQLARIWTETDEYEIPFPDNLKVFPSDKYKEDAWEADQLRNCDKFPEWMAQIKKWYAKAWKRVIELYREERKENRIFEDIPYSLAVACWSISEEGSGLAWWDKYNEWAKHNEWAKKKAKEKNLAEMADREKGLRTERGKTRERAELREVPFAAYFHTSRTKTVRG</sequence>
<dbReference type="EMBL" id="MU002237">
    <property type="protein sequence ID" value="KAF2788210.1"/>
    <property type="molecule type" value="Genomic_DNA"/>
</dbReference>
<name>A0A6A6WVE3_9PLEO</name>
<reference evidence="1" key="1">
    <citation type="journal article" date="2020" name="Stud. Mycol.">
        <title>101 Dothideomycetes genomes: a test case for predicting lifestyles and emergence of pathogens.</title>
        <authorList>
            <person name="Haridas S."/>
            <person name="Albert R."/>
            <person name="Binder M."/>
            <person name="Bloem J."/>
            <person name="Labutti K."/>
            <person name="Salamov A."/>
            <person name="Andreopoulos B."/>
            <person name="Baker S."/>
            <person name="Barry K."/>
            <person name="Bills G."/>
            <person name="Bluhm B."/>
            <person name="Cannon C."/>
            <person name="Castanera R."/>
            <person name="Culley D."/>
            <person name="Daum C."/>
            <person name="Ezra D."/>
            <person name="Gonzalez J."/>
            <person name="Henrissat B."/>
            <person name="Kuo A."/>
            <person name="Liang C."/>
            <person name="Lipzen A."/>
            <person name="Lutzoni F."/>
            <person name="Magnuson J."/>
            <person name="Mondo S."/>
            <person name="Nolan M."/>
            <person name="Ohm R."/>
            <person name="Pangilinan J."/>
            <person name="Park H.-J."/>
            <person name="Ramirez L."/>
            <person name="Alfaro M."/>
            <person name="Sun H."/>
            <person name="Tritt A."/>
            <person name="Yoshinaga Y."/>
            <person name="Zwiers L.-H."/>
            <person name="Turgeon B."/>
            <person name="Goodwin S."/>
            <person name="Spatafora J."/>
            <person name="Crous P."/>
            <person name="Grigoriev I."/>
        </authorList>
    </citation>
    <scope>NUCLEOTIDE SEQUENCE</scope>
    <source>
        <strain evidence="1">CBS 109.77</strain>
    </source>
</reference>
<gene>
    <name evidence="1" type="ORF">K505DRAFT_342288</name>
</gene>
<organism evidence="1 2">
    <name type="scientific">Melanomma pulvis-pyrius CBS 109.77</name>
    <dbReference type="NCBI Taxonomy" id="1314802"/>
    <lineage>
        <taxon>Eukaryota</taxon>
        <taxon>Fungi</taxon>
        <taxon>Dikarya</taxon>
        <taxon>Ascomycota</taxon>
        <taxon>Pezizomycotina</taxon>
        <taxon>Dothideomycetes</taxon>
        <taxon>Pleosporomycetidae</taxon>
        <taxon>Pleosporales</taxon>
        <taxon>Melanommataceae</taxon>
        <taxon>Melanomma</taxon>
    </lineage>
</organism>